<dbReference type="RefSeq" id="WP_248826079.1">
    <property type="nucleotide sequence ID" value="NZ_JALKFT010000023.1"/>
</dbReference>
<feature type="region of interest" description="Disordered" evidence="5">
    <location>
        <begin position="1"/>
        <end position="34"/>
    </location>
</feature>
<keyword evidence="8" id="KW-1185">Reference proteome</keyword>
<feature type="DNA-binding region" description="H-T-H motif" evidence="4">
    <location>
        <begin position="56"/>
        <end position="75"/>
    </location>
</feature>
<evidence type="ECO:0000256" key="5">
    <source>
        <dbReference type="SAM" id="MobiDB-lite"/>
    </source>
</evidence>
<evidence type="ECO:0000256" key="4">
    <source>
        <dbReference type="PROSITE-ProRule" id="PRU00335"/>
    </source>
</evidence>
<evidence type="ECO:0000256" key="3">
    <source>
        <dbReference type="ARBA" id="ARBA00023163"/>
    </source>
</evidence>
<feature type="compositionally biased region" description="Basic and acidic residues" evidence="5">
    <location>
        <begin position="16"/>
        <end position="25"/>
    </location>
</feature>
<dbReference type="Gene3D" id="1.10.10.60">
    <property type="entry name" value="Homeodomain-like"/>
    <property type="match status" value="1"/>
</dbReference>
<feature type="domain" description="HTH tetR-type" evidence="6">
    <location>
        <begin position="33"/>
        <end position="93"/>
    </location>
</feature>
<dbReference type="PANTHER" id="PTHR30055:SF151">
    <property type="entry name" value="TRANSCRIPTIONAL REGULATORY PROTEIN"/>
    <property type="match status" value="1"/>
</dbReference>
<keyword evidence="3" id="KW-0804">Transcription</keyword>
<dbReference type="InterPro" id="IPR036271">
    <property type="entry name" value="Tet_transcr_reg_TetR-rel_C_sf"/>
</dbReference>
<keyword evidence="2 4" id="KW-0238">DNA-binding</keyword>
<dbReference type="InterPro" id="IPR001647">
    <property type="entry name" value="HTH_TetR"/>
</dbReference>
<dbReference type="InterPro" id="IPR009057">
    <property type="entry name" value="Homeodomain-like_sf"/>
</dbReference>
<protein>
    <submittedName>
        <fullName evidence="7">TetR/AcrR family transcriptional regulator</fullName>
    </submittedName>
</protein>
<sequence length="255" mass="27353">MNDALTPESAGRARPVTREAAAEGRRPRRARNSLSRSEIVAAARRLTEVDGLAALSMPALARELACAPASIYRHFTGKEELVGVLADQVMRDMHLRLPPAGDGPWRDELVAYFTAYRSLMNESTAYREVMLFAPVAVLRAALTPAQMRRVDSGIGLLCRAGLSLADATRAYNVCFNYTRSFTALEHAARQPVDGSLPPSAVPSLPAAEYPHLAELPDATAALAVDEAGFRFGLQLLAEGITRTVEPPRGDGAAAS</sequence>
<dbReference type="PANTHER" id="PTHR30055">
    <property type="entry name" value="HTH-TYPE TRANSCRIPTIONAL REGULATOR RUTR"/>
    <property type="match status" value="1"/>
</dbReference>
<dbReference type="PROSITE" id="PS50977">
    <property type="entry name" value="HTH_TETR_2"/>
    <property type="match status" value="1"/>
</dbReference>
<dbReference type="Pfam" id="PF02909">
    <property type="entry name" value="TetR_C_1"/>
    <property type="match status" value="1"/>
</dbReference>
<dbReference type="Pfam" id="PF00440">
    <property type="entry name" value="TetR_N"/>
    <property type="match status" value="1"/>
</dbReference>
<dbReference type="Proteomes" id="UP001201873">
    <property type="component" value="Unassembled WGS sequence"/>
</dbReference>
<dbReference type="SUPFAM" id="SSF48498">
    <property type="entry name" value="Tetracyclin repressor-like, C-terminal domain"/>
    <property type="match status" value="1"/>
</dbReference>
<dbReference type="InterPro" id="IPR050109">
    <property type="entry name" value="HTH-type_TetR-like_transc_reg"/>
</dbReference>
<organism evidence="7 8">
    <name type="scientific">Frankia umida</name>
    <dbReference type="NCBI Taxonomy" id="573489"/>
    <lineage>
        <taxon>Bacteria</taxon>
        <taxon>Bacillati</taxon>
        <taxon>Actinomycetota</taxon>
        <taxon>Actinomycetes</taxon>
        <taxon>Frankiales</taxon>
        <taxon>Frankiaceae</taxon>
        <taxon>Frankia</taxon>
    </lineage>
</organism>
<evidence type="ECO:0000313" key="8">
    <source>
        <dbReference type="Proteomes" id="UP001201873"/>
    </source>
</evidence>
<evidence type="ECO:0000313" key="7">
    <source>
        <dbReference type="EMBL" id="MCK9877911.1"/>
    </source>
</evidence>
<dbReference type="Gene3D" id="1.10.357.10">
    <property type="entry name" value="Tetracycline Repressor, domain 2"/>
    <property type="match status" value="1"/>
</dbReference>
<evidence type="ECO:0000256" key="1">
    <source>
        <dbReference type="ARBA" id="ARBA00023015"/>
    </source>
</evidence>
<accession>A0ABT0K2H0</accession>
<keyword evidence="1" id="KW-0805">Transcription regulation</keyword>
<name>A0ABT0K2H0_9ACTN</name>
<dbReference type="EMBL" id="JALKFT010000023">
    <property type="protein sequence ID" value="MCK9877911.1"/>
    <property type="molecule type" value="Genomic_DNA"/>
</dbReference>
<gene>
    <name evidence="7" type="ORF">MXD59_19380</name>
</gene>
<evidence type="ECO:0000259" key="6">
    <source>
        <dbReference type="PROSITE" id="PS50977"/>
    </source>
</evidence>
<dbReference type="InterPro" id="IPR004111">
    <property type="entry name" value="Repressor_TetR_C"/>
</dbReference>
<reference evidence="7 8" key="1">
    <citation type="submission" date="2022-04" db="EMBL/GenBank/DDBJ databases">
        <title>Genome diversity in the genus Frankia.</title>
        <authorList>
            <person name="Carlos-Shanley C."/>
            <person name="Hahn D."/>
        </authorList>
    </citation>
    <scope>NUCLEOTIDE SEQUENCE [LARGE SCALE GENOMIC DNA]</scope>
    <source>
        <strain evidence="7 8">Ag45/Mut15</strain>
    </source>
</reference>
<dbReference type="SUPFAM" id="SSF46689">
    <property type="entry name" value="Homeodomain-like"/>
    <property type="match status" value="1"/>
</dbReference>
<proteinExistence type="predicted"/>
<comment type="caution">
    <text evidence="7">The sequence shown here is derived from an EMBL/GenBank/DDBJ whole genome shotgun (WGS) entry which is preliminary data.</text>
</comment>
<evidence type="ECO:0000256" key="2">
    <source>
        <dbReference type="ARBA" id="ARBA00023125"/>
    </source>
</evidence>